<organism evidence="5 6">
    <name type="scientific">Streptomyces taklimakanensis</name>
    <dbReference type="NCBI Taxonomy" id="2569853"/>
    <lineage>
        <taxon>Bacteria</taxon>
        <taxon>Bacillati</taxon>
        <taxon>Actinomycetota</taxon>
        <taxon>Actinomycetes</taxon>
        <taxon>Kitasatosporales</taxon>
        <taxon>Streptomycetaceae</taxon>
        <taxon>Streptomyces</taxon>
    </lineage>
</organism>
<dbReference type="AlphaFoldDB" id="A0A6G2BJ58"/>
<reference evidence="5 6" key="1">
    <citation type="submission" date="2019-11" db="EMBL/GenBank/DDBJ databases">
        <authorList>
            <person name="Yuan L."/>
        </authorList>
    </citation>
    <scope>NUCLEOTIDE SEQUENCE [LARGE SCALE GENOMIC DNA]</scope>
    <source>
        <strain evidence="5 6">TRM43335</strain>
    </source>
</reference>
<dbReference type="InterPro" id="IPR012341">
    <property type="entry name" value="6hp_glycosidase-like_sf"/>
</dbReference>
<evidence type="ECO:0000259" key="4">
    <source>
        <dbReference type="Pfam" id="PF22124"/>
    </source>
</evidence>
<dbReference type="Gene3D" id="1.50.10.10">
    <property type="match status" value="1"/>
</dbReference>
<dbReference type="InterPro" id="IPR054363">
    <property type="entry name" value="GH95_cat"/>
</dbReference>
<dbReference type="InterPro" id="IPR016518">
    <property type="entry name" value="Alpha-L-fucosidase"/>
</dbReference>
<proteinExistence type="predicted"/>
<dbReference type="RefSeq" id="WP_155072791.1">
    <property type="nucleotide sequence ID" value="NZ_WIXO01000001.1"/>
</dbReference>
<feature type="domain" description="Alpha fucosidase A-like C-terminal" evidence="3">
    <location>
        <begin position="701"/>
        <end position="806"/>
    </location>
</feature>
<dbReference type="PANTHER" id="PTHR31084:SF19">
    <property type="entry name" value="GLYCOSYL HYDROLASE FAMILY 95 N-TERMINAL DOMAIN-CONTAINING PROTEIN"/>
    <property type="match status" value="1"/>
</dbReference>
<dbReference type="Pfam" id="PF22124">
    <property type="entry name" value="Glyco_hydro_95_cat"/>
    <property type="match status" value="1"/>
</dbReference>
<dbReference type="InterPro" id="IPR008928">
    <property type="entry name" value="6-hairpin_glycosidase_sf"/>
</dbReference>
<feature type="domain" description="Glycosyl hydrolase family 95 catalytic" evidence="4">
    <location>
        <begin position="307"/>
        <end position="699"/>
    </location>
</feature>
<dbReference type="GO" id="GO:0005975">
    <property type="term" value="P:carbohydrate metabolic process"/>
    <property type="evidence" value="ECO:0007669"/>
    <property type="project" value="InterPro"/>
</dbReference>
<dbReference type="SUPFAM" id="SSF48208">
    <property type="entry name" value="Six-hairpin glycosidases"/>
    <property type="match status" value="1"/>
</dbReference>
<keyword evidence="5" id="KW-0378">Hydrolase</keyword>
<evidence type="ECO:0000256" key="1">
    <source>
        <dbReference type="SAM" id="MobiDB-lite"/>
    </source>
</evidence>
<feature type="region of interest" description="Disordered" evidence="1">
    <location>
        <begin position="1"/>
        <end position="24"/>
    </location>
</feature>
<evidence type="ECO:0000259" key="3">
    <source>
        <dbReference type="Pfam" id="PF21307"/>
    </source>
</evidence>
<evidence type="ECO:0000313" key="6">
    <source>
        <dbReference type="Proteomes" id="UP000473014"/>
    </source>
</evidence>
<dbReference type="PANTHER" id="PTHR31084">
    <property type="entry name" value="ALPHA-L-FUCOSIDASE 2"/>
    <property type="match status" value="1"/>
</dbReference>
<dbReference type="GO" id="GO:0004560">
    <property type="term" value="F:alpha-L-fucosidase activity"/>
    <property type="evidence" value="ECO:0007669"/>
    <property type="project" value="InterPro"/>
</dbReference>
<comment type="caution">
    <text evidence="5">The sequence shown here is derived from an EMBL/GenBank/DDBJ whole genome shotgun (WGS) entry which is preliminary data.</text>
</comment>
<feature type="compositionally biased region" description="Low complexity" evidence="1">
    <location>
        <begin position="1"/>
        <end position="12"/>
    </location>
</feature>
<dbReference type="EMBL" id="WIXO01000001">
    <property type="protein sequence ID" value="MTE22280.1"/>
    <property type="molecule type" value="Genomic_DNA"/>
</dbReference>
<protein>
    <submittedName>
        <fullName evidence="5">Glycoside hydrolase family 95 protein</fullName>
    </submittedName>
</protein>
<dbReference type="OrthoDB" id="9802600at2"/>
<dbReference type="InterPro" id="IPR049053">
    <property type="entry name" value="AFCA-like_C"/>
</dbReference>
<keyword evidence="6" id="KW-1185">Reference proteome</keyword>
<dbReference type="PIRSF" id="PIRSF007663">
    <property type="entry name" value="UCP007663"/>
    <property type="match status" value="1"/>
</dbReference>
<dbReference type="Pfam" id="PF21307">
    <property type="entry name" value="Glyco_hydro_95_C"/>
    <property type="match status" value="1"/>
</dbReference>
<dbReference type="Proteomes" id="UP000473014">
    <property type="component" value="Unassembled WGS sequence"/>
</dbReference>
<evidence type="ECO:0000259" key="2">
    <source>
        <dbReference type="Pfam" id="PF14498"/>
    </source>
</evidence>
<dbReference type="InterPro" id="IPR027414">
    <property type="entry name" value="GH95_N_dom"/>
</dbReference>
<feature type="domain" description="Glycosyl hydrolase family 95 N-terminal" evidence="2">
    <location>
        <begin position="30"/>
        <end position="278"/>
    </location>
</feature>
<accession>A0A6G2BJ58</accession>
<sequence length="819" mass="88298">MRSSAPHSGSPSAPGPPPAGARTEADGNVLWYDEPAVSWESHALPIGNGTLGAMVFGGVTSETVQFNEKSLWTGGPGVPGYHFGNDSPRPGALEEVVARIDAEGCAPPEWVAGKLGRPRTGFGAYQTFGELRIDTADRDGARGDRDAPGAVPPGCTGYRRHLDIADAVAGVRYTVGKVTHVREYFVSRPDRVLVGRLVANRPGSVAFALRYTSPRDDHRVTVEDGELRVRGRLADNGMVFEARVRVVVDGGEVVHEDGGLRVVGADGAVFVLAAGTDHAPVHPSYRGPDPADAVRAAVEAAAARTHRELRDRHTADHRALFDRVRLDIGQSVPDRPTDELLAAYDGGESADARALEALYYQYGRYLLIASSRDGALPANLQGLWNDSTSPPWDADYHTNINLQMNYWPAGPANLAETAEPFTAFVESLVEPGEHSARSLFGTAGWVVQHSVNPFGHTGVDDWATAFWFPVAAGWLASQVCDLHRFAGDREALRNRVLPLLRGAAELWLANLRRDPRDDTLVVSPSYSPEHGDFTAGDSMSQQIVWELFADALEVAEELDADPEFRARLRAALDELDPGLRIGSWGQLQEWKADLDDPADTHRHVSHLYALHPGRRISPHTTPRYARAAEVSLDARGDGGTGWSMAWKVNFRARLLDGERAHALLARQLAHSTLPNLFDTHPPFQIDGNFGATAGVTEMLLQSHGGVIHPLPARPSRWRRGSVAGLRARGGVTVDAAWEEDGTVTFTLAPDRTGELTVRSPVFAGTHTLVDTATGEAVEVSDAPGGDPDGGPDGEFVVFAAEAGHVYRVTGRVPVTEAPR</sequence>
<dbReference type="Pfam" id="PF14498">
    <property type="entry name" value="Glyco_hyd_65N_2"/>
    <property type="match status" value="1"/>
</dbReference>
<gene>
    <name evidence="5" type="ORF">F0L17_24890</name>
</gene>
<evidence type="ECO:0000313" key="5">
    <source>
        <dbReference type="EMBL" id="MTE22280.1"/>
    </source>
</evidence>
<name>A0A6G2BJ58_9ACTN</name>